<feature type="transmembrane region" description="Helical" evidence="9">
    <location>
        <begin position="261"/>
        <end position="283"/>
    </location>
</feature>
<dbReference type="Gene3D" id="3.40.50.300">
    <property type="entry name" value="P-loop containing nucleotide triphosphate hydrolases"/>
    <property type="match status" value="1"/>
</dbReference>
<dbReference type="EMBL" id="JMQN01000023">
    <property type="protein sequence ID" value="KEA63919.1"/>
    <property type="molecule type" value="Genomic_DNA"/>
</dbReference>
<dbReference type="InterPro" id="IPR036640">
    <property type="entry name" value="ABC1_TM_sf"/>
</dbReference>
<dbReference type="RefSeq" id="WP_036186883.1">
    <property type="nucleotide sequence ID" value="NZ_JMQN01000023.1"/>
</dbReference>
<evidence type="ECO:0000256" key="6">
    <source>
        <dbReference type="ARBA" id="ARBA00022840"/>
    </source>
</evidence>
<protein>
    <submittedName>
        <fullName evidence="12">Transport ATP-binding protein CydD</fullName>
    </submittedName>
</protein>
<reference evidence="12 13" key="1">
    <citation type="submission" date="2014-04" db="EMBL/GenBank/DDBJ databases">
        <title>Marinobacterium kochiensis sp. nov., isolated from sediment sample collected from Kochi backwaters in Kerala, India.</title>
        <authorList>
            <person name="Singh A."/>
            <person name="Pinnaka A.K."/>
        </authorList>
    </citation>
    <scope>NUCLEOTIDE SEQUENCE [LARGE SCALE GENOMIC DNA]</scope>
    <source>
        <strain evidence="12 13">AK27</strain>
    </source>
</reference>
<feature type="transmembrane region" description="Helical" evidence="9">
    <location>
        <begin position="295"/>
        <end position="316"/>
    </location>
</feature>
<dbReference type="InterPro" id="IPR017871">
    <property type="entry name" value="ABC_transporter-like_CS"/>
</dbReference>
<keyword evidence="2" id="KW-0813">Transport</keyword>
<comment type="subcellular location">
    <subcellularLocation>
        <location evidence="1">Cell membrane</location>
        <topology evidence="1">Multi-pass membrane protein</topology>
    </subcellularLocation>
</comment>
<dbReference type="Proteomes" id="UP000028252">
    <property type="component" value="Unassembled WGS sequence"/>
</dbReference>
<dbReference type="SUPFAM" id="SSF90123">
    <property type="entry name" value="ABC transporter transmembrane region"/>
    <property type="match status" value="1"/>
</dbReference>
<dbReference type="PROSITE" id="PS50929">
    <property type="entry name" value="ABC_TM1F"/>
    <property type="match status" value="1"/>
</dbReference>
<dbReference type="SMART" id="SM00382">
    <property type="entry name" value="AAA"/>
    <property type="match status" value="1"/>
</dbReference>
<accession>A0A081FZG4</accession>
<keyword evidence="5" id="KW-0547">Nucleotide-binding</keyword>
<dbReference type="PROSITE" id="PS50893">
    <property type="entry name" value="ABC_TRANSPORTER_2"/>
    <property type="match status" value="1"/>
</dbReference>
<dbReference type="GO" id="GO:0015421">
    <property type="term" value="F:ABC-type oligopeptide transporter activity"/>
    <property type="evidence" value="ECO:0007669"/>
    <property type="project" value="TreeGrafter"/>
</dbReference>
<dbReference type="eggNOG" id="COG1132">
    <property type="taxonomic scope" value="Bacteria"/>
</dbReference>
<evidence type="ECO:0000256" key="8">
    <source>
        <dbReference type="ARBA" id="ARBA00023136"/>
    </source>
</evidence>
<dbReference type="Pfam" id="PF00005">
    <property type="entry name" value="ABC_tran"/>
    <property type="match status" value="1"/>
</dbReference>
<dbReference type="InterPro" id="IPR027417">
    <property type="entry name" value="P-loop_NTPase"/>
</dbReference>
<dbReference type="STRING" id="1232683.ADIMK_1890"/>
<evidence type="ECO:0000256" key="3">
    <source>
        <dbReference type="ARBA" id="ARBA00022475"/>
    </source>
</evidence>
<evidence type="ECO:0000256" key="4">
    <source>
        <dbReference type="ARBA" id="ARBA00022692"/>
    </source>
</evidence>
<evidence type="ECO:0000256" key="9">
    <source>
        <dbReference type="SAM" id="Phobius"/>
    </source>
</evidence>
<dbReference type="GO" id="GO:0016887">
    <property type="term" value="F:ATP hydrolysis activity"/>
    <property type="evidence" value="ECO:0007669"/>
    <property type="project" value="InterPro"/>
</dbReference>
<dbReference type="InterPro" id="IPR011527">
    <property type="entry name" value="ABC1_TM_dom"/>
</dbReference>
<keyword evidence="13" id="KW-1185">Reference proteome</keyword>
<dbReference type="GO" id="GO:0005524">
    <property type="term" value="F:ATP binding"/>
    <property type="evidence" value="ECO:0007669"/>
    <property type="project" value="UniProtKB-KW"/>
</dbReference>
<evidence type="ECO:0000259" key="11">
    <source>
        <dbReference type="PROSITE" id="PS50929"/>
    </source>
</evidence>
<keyword evidence="6 12" id="KW-0067">ATP-binding</keyword>
<dbReference type="GO" id="GO:0005886">
    <property type="term" value="C:plasma membrane"/>
    <property type="evidence" value="ECO:0007669"/>
    <property type="project" value="UniProtKB-SubCell"/>
</dbReference>
<dbReference type="InterPro" id="IPR003593">
    <property type="entry name" value="AAA+_ATPase"/>
</dbReference>
<name>A0A081FZG4_9GAMM</name>
<evidence type="ECO:0000313" key="13">
    <source>
        <dbReference type="Proteomes" id="UP000028252"/>
    </source>
</evidence>
<feature type="transmembrane region" description="Helical" evidence="9">
    <location>
        <begin position="151"/>
        <end position="169"/>
    </location>
</feature>
<feature type="domain" description="ABC transmembrane type-1" evidence="11">
    <location>
        <begin position="37"/>
        <end position="318"/>
    </location>
</feature>
<evidence type="ECO:0000313" key="12">
    <source>
        <dbReference type="EMBL" id="KEA63919.1"/>
    </source>
</evidence>
<feature type="transmembrane region" description="Helical" evidence="9">
    <location>
        <begin position="34"/>
        <end position="55"/>
    </location>
</feature>
<dbReference type="PROSITE" id="PS00211">
    <property type="entry name" value="ABC_TRANSPORTER_1"/>
    <property type="match status" value="1"/>
</dbReference>
<keyword evidence="8 9" id="KW-0472">Membrane</keyword>
<dbReference type="SUPFAM" id="SSF52540">
    <property type="entry name" value="P-loop containing nucleoside triphosphate hydrolases"/>
    <property type="match status" value="1"/>
</dbReference>
<dbReference type="PATRIC" id="fig|1232683.4.peg.1859"/>
<evidence type="ECO:0000256" key="5">
    <source>
        <dbReference type="ARBA" id="ARBA00022741"/>
    </source>
</evidence>
<evidence type="ECO:0000259" key="10">
    <source>
        <dbReference type="PROSITE" id="PS50893"/>
    </source>
</evidence>
<dbReference type="Pfam" id="PF00664">
    <property type="entry name" value="ABC_membrane"/>
    <property type="match status" value="1"/>
</dbReference>
<dbReference type="Gene3D" id="1.20.1560.10">
    <property type="entry name" value="ABC transporter type 1, transmembrane domain"/>
    <property type="match status" value="1"/>
</dbReference>
<evidence type="ECO:0000256" key="1">
    <source>
        <dbReference type="ARBA" id="ARBA00004651"/>
    </source>
</evidence>
<evidence type="ECO:0000256" key="2">
    <source>
        <dbReference type="ARBA" id="ARBA00022448"/>
    </source>
</evidence>
<dbReference type="AlphaFoldDB" id="A0A081FZG4"/>
<dbReference type="FunFam" id="3.40.50.300:FF:000299">
    <property type="entry name" value="ABC transporter ATP-binding protein/permease"/>
    <property type="match status" value="1"/>
</dbReference>
<organism evidence="12 13">
    <name type="scientific">Marinobacterium lacunae</name>
    <dbReference type="NCBI Taxonomy" id="1232683"/>
    <lineage>
        <taxon>Bacteria</taxon>
        <taxon>Pseudomonadati</taxon>
        <taxon>Pseudomonadota</taxon>
        <taxon>Gammaproteobacteria</taxon>
        <taxon>Oceanospirillales</taxon>
        <taxon>Oceanospirillaceae</taxon>
        <taxon>Marinobacterium</taxon>
    </lineage>
</organism>
<keyword evidence="7 9" id="KW-1133">Transmembrane helix</keyword>
<dbReference type="CDD" id="cd07346">
    <property type="entry name" value="ABC_6TM_exporters"/>
    <property type="match status" value="1"/>
</dbReference>
<feature type="domain" description="ABC transporter" evidence="10">
    <location>
        <begin position="353"/>
        <end position="571"/>
    </location>
</feature>
<dbReference type="InterPro" id="IPR039421">
    <property type="entry name" value="Type_1_exporter"/>
</dbReference>
<comment type="caution">
    <text evidence="12">The sequence shown here is derived from an EMBL/GenBank/DDBJ whole genome shotgun (WGS) entry which is preliminary data.</text>
</comment>
<feature type="transmembrane region" description="Helical" evidence="9">
    <location>
        <begin position="75"/>
        <end position="96"/>
    </location>
</feature>
<proteinExistence type="predicted"/>
<dbReference type="OrthoDB" id="9806127at2"/>
<dbReference type="InterPro" id="IPR003439">
    <property type="entry name" value="ABC_transporter-like_ATP-bd"/>
</dbReference>
<gene>
    <name evidence="12" type="ORF">ADIMK_1890</name>
</gene>
<feature type="transmembrane region" description="Helical" evidence="9">
    <location>
        <begin position="175"/>
        <end position="192"/>
    </location>
</feature>
<sequence>MLNWLVRAIHAPDRTRLEQGFHWLYSFVRPQKRAIGGLLALSLLGSSLVLLQPWLTKLLIDNGLLAKDYGTLVQIAVAMILVGLFGTVLSGLNRYLHTRLSGRILFALRTDLYGHLQKLSPTFFGQRRIGDLLSRIDGDVAEIQRFAVDSLFSAVSSIIGLVGALVLLVALSWQLSLLVLVLIPLEVLWLRWMRRKVELRTREMRERSADLSSFLVETLPAIKFIQSTGQERRERERLQGLNDNYLGQLLRLQVTEFFTHAIPGTLTSLTRASAFLIGGWWVIQGQWQLGSLIAFSTYLGMATGPVNSLLGLYVAIQRMSVSLNRVSELRLSAVEIETPDAPQPLPSPLFGELKLENVHFAYGERESILNGVDACLPAGRKIALAGASGVGKSTLIDLLQRHYDPQQGRILLDGVDIRQLSLSDLRRTLAVVSQDITLFRGSLADNLRYAKPEASDEQVLRAAIDSQLEELIQQLPQGMDTPLGERGQQLSGGQKQRIAIARALLQQPAVLVLDEATSAVDEATEQQVIAAVDRLFAGRTRILISHRPSTLAGADLRLLLQNGHLSEITEVPHE</sequence>
<keyword evidence="4 9" id="KW-0812">Transmembrane</keyword>
<evidence type="ECO:0000256" key="7">
    <source>
        <dbReference type="ARBA" id="ARBA00022989"/>
    </source>
</evidence>
<dbReference type="PANTHER" id="PTHR43394">
    <property type="entry name" value="ATP-DEPENDENT PERMEASE MDL1, MITOCHONDRIAL"/>
    <property type="match status" value="1"/>
</dbReference>
<keyword evidence="3" id="KW-1003">Cell membrane</keyword>
<dbReference type="PANTHER" id="PTHR43394:SF1">
    <property type="entry name" value="ATP-BINDING CASSETTE SUB-FAMILY B MEMBER 10, MITOCHONDRIAL"/>
    <property type="match status" value="1"/>
</dbReference>